<evidence type="ECO:0000256" key="5">
    <source>
        <dbReference type="ARBA" id="ARBA00022692"/>
    </source>
</evidence>
<evidence type="ECO:0000256" key="4">
    <source>
        <dbReference type="ARBA" id="ARBA00022679"/>
    </source>
</evidence>
<feature type="region of interest" description="Disordered" evidence="8">
    <location>
        <begin position="262"/>
        <end position="336"/>
    </location>
</feature>
<dbReference type="GO" id="GO:0005886">
    <property type="term" value="C:plasma membrane"/>
    <property type="evidence" value="ECO:0007669"/>
    <property type="project" value="UniProtKB-SubCell"/>
</dbReference>
<feature type="transmembrane region" description="Helical" evidence="9">
    <location>
        <begin position="459"/>
        <end position="479"/>
    </location>
</feature>
<feature type="domain" description="Putative mannosyltransferase YkcA/B-like C-terminal" evidence="11">
    <location>
        <begin position="592"/>
        <end position="677"/>
    </location>
</feature>
<dbReference type="Pfam" id="PF13231">
    <property type="entry name" value="PMT_2"/>
    <property type="match status" value="1"/>
</dbReference>
<dbReference type="Proteomes" id="UP000563151">
    <property type="component" value="Unassembled WGS sequence"/>
</dbReference>
<dbReference type="AlphaFoldDB" id="A0A923ECC7"/>
<feature type="transmembrane region" description="Helical" evidence="9">
    <location>
        <begin position="535"/>
        <end position="557"/>
    </location>
</feature>
<feature type="compositionally biased region" description="Basic and acidic residues" evidence="8">
    <location>
        <begin position="275"/>
        <end position="286"/>
    </location>
</feature>
<dbReference type="GO" id="GO:0016763">
    <property type="term" value="F:pentosyltransferase activity"/>
    <property type="evidence" value="ECO:0007669"/>
    <property type="project" value="TreeGrafter"/>
</dbReference>
<dbReference type="PANTHER" id="PTHR33908">
    <property type="entry name" value="MANNOSYLTRANSFERASE YKCB-RELATED"/>
    <property type="match status" value="1"/>
</dbReference>
<evidence type="ECO:0000256" key="1">
    <source>
        <dbReference type="ARBA" id="ARBA00004651"/>
    </source>
</evidence>
<accession>A0A923ECC7</accession>
<dbReference type="InterPro" id="IPR038731">
    <property type="entry name" value="RgtA/B/C-like"/>
</dbReference>
<evidence type="ECO:0000259" key="10">
    <source>
        <dbReference type="Pfam" id="PF13231"/>
    </source>
</evidence>
<feature type="compositionally biased region" description="Gly residues" evidence="8">
    <location>
        <begin position="262"/>
        <end position="271"/>
    </location>
</feature>
<dbReference type="EMBL" id="JAAZWO010000008">
    <property type="protein sequence ID" value="MBC2397788.1"/>
    <property type="molecule type" value="Genomic_DNA"/>
</dbReference>
<feature type="transmembrane region" description="Helical" evidence="9">
    <location>
        <begin position="115"/>
        <end position="133"/>
    </location>
</feature>
<evidence type="ECO:0000313" key="12">
    <source>
        <dbReference type="EMBL" id="MBC2397788.1"/>
    </source>
</evidence>
<organism evidence="12 13">
    <name type="scientific">Clostridium tetanomorphum</name>
    <dbReference type="NCBI Taxonomy" id="1553"/>
    <lineage>
        <taxon>Bacteria</taxon>
        <taxon>Bacillati</taxon>
        <taxon>Bacillota</taxon>
        <taxon>Clostridia</taxon>
        <taxon>Eubacteriales</taxon>
        <taxon>Clostridiaceae</taxon>
        <taxon>Clostridium</taxon>
    </lineage>
</organism>
<dbReference type="InterPro" id="IPR056785">
    <property type="entry name" value="YkcA/B-like_C"/>
</dbReference>
<evidence type="ECO:0000256" key="8">
    <source>
        <dbReference type="SAM" id="MobiDB-lite"/>
    </source>
</evidence>
<dbReference type="GO" id="GO:0010041">
    <property type="term" value="P:response to iron(III) ion"/>
    <property type="evidence" value="ECO:0007669"/>
    <property type="project" value="TreeGrafter"/>
</dbReference>
<feature type="region of interest" description="Disordered" evidence="8">
    <location>
        <begin position="689"/>
        <end position="731"/>
    </location>
</feature>
<keyword evidence="13" id="KW-1185">Reference proteome</keyword>
<dbReference type="PANTHER" id="PTHR33908:SF3">
    <property type="entry name" value="UNDECAPRENYL PHOSPHATE-ALPHA-4-AMINO-4-DEOXY-L-ARABINOSE ARABINOSYL TRANSFERASE"/>
    <property type="match status" value="1"/>
</dbReference>
<evidence type="ECO:0000256" key="7">
    <source>
        <dbReference type="ARBA" id="ARBA00023136"/>
    </source>
</evidence>
<feature type="compositionally biased region" description="Basic and acidic residues" evidence="8">
    <location>
        <begin position="697"/>
        <end position="707"/>
    </location>
</feature>
<dbReference type="GO" id="GO:0009103">
    <property type="term" value="P:lipopolysaccharide biosynthetic process"/>
    <property type="evidence" value="ECO:0007669"/>
    <property type="project" value="UniProtKB-ARBA"/>
</dbReference>
<feature type="transmembrane region" description="Helical" evidence="9">
    <location>
        <begin position="89"/>
        <end position="108"/>
    </location>
</feature>
<feature type="transmembrane region" description="Helical" evidence="9">
    <location>
        <begin position="210"/>
        <end position="228"/>
    </location>
</feature>
<keyword evidence="6 9" id="KW-1133">Transmembrane helix</keyword>
<keyword evidence="2" id="KW-1003">Cell membrane</keyword>
<evidence type="ECO:0000256" key="2">
    <source>
        <dbReference type="ARBA" id="ARBA00022475"/>
    </source>
</evidence>
<evidence type="ECO:0000313" key="13">
    <source>
        <dbReference type="Proteomes" id="UP000563151"/>
    </source>
</evidence>
<gene>
    <name evidence="12" type="ORF">HGG79_08380</name>
</gene>
<proteinExistence type="predicted"/>
<evidence type="ECO:0000256" key="9">
    <source>
        <dbReference type="SAM" id="Phobius"/>
    </source>
</evidence>
<evidence type="ECO:0000256" key="6">
    <source>
        <dbReference type="ARBA" id="ARBA00022989"/>
    </source>
</evidence>
<feature type="transmembrane region" description="Helical" evidence="9">
    <location>
        <begin position="401"/>
        <end position="419"/>
    </location>
</feature>
<evidence type="ECO:0000259" key="11">
    <source>
        <dbReference type="Pfam" id="PF24878"/>
    </source>
</evidence>
<comment type="caution">
    <text evidence="12">The sequence shown here is derived from an EMBL/GenBank/DDBJ whole genome shotgun (WGS) entry which is preliminary data.</text>
</comment>
<feature type="transmembrane region" description="Helical" evidence="9">
    <location>
        <begin position="162"/>
        <end position="179"/>
    </location>
</feature>
<comment type="subcellular location">
    <subcellularLocation>
        <location evidence="1">Cell membrane</location>
        <topology evidence="1">Multi-pass membrane protein</topology>
    </subcellularLocation>
</comment>
<feature type="transmembrane region" description="Helical" evidence="9">
    <location>
        <begin position="485"/>
        <end position="510"/>
    </location>
</feature>
<feature type="domain" description="Glycosyltransferase RgtA/B/C/D-like" evidence="10">
    <location>
        <begin position="66"/>
        <end position="224"/>
    </location>
</feature>
<feature type="transmembrane region" description="Helical" evidence="9">
    <location>
        <begin position="139"/>
        <end position="155"/>
    </location>
</feature>
<feature type="transmembrane region" description="Helical" evidence="9">
    <location>
        <begin position="371"/>
        <end position="389"/>
    </location>
</feature>
<dbReference type="Pfam" id="PF24878">
    <property type="entry name" value="YkcB_C"/>
    <property type="match status" value="1"/>
</dbReference>
<keyword evidence="7 9" id="KW-0472">Membrane</keyword>
<name>A0A923ECC7_CLOTT</name>
<feature type="compositionally biased region" description="Polar residues" evidence="8">
    <location>
        <begin position="708"/>
        <end position="731"/>
    </location>
</feature>
<reference evidence="12 13" key="1">
    <citation type="submission" date="2020-04" db="EMBL/GenBank/DDBJ databases">
        <title>Genomic insights into acetone-butanol-ethanol (ABE) fermentation by sequencing solventogenic clostridia strains.</title>
        <authorList>
            <person name="Brown S."/>
        </authorList>
    </citation>
    <scope>NUCLEOTIDE SEQUENCE [LARGE SCALE GENOMIC DNA]</scope>
    <source>
        <strain evidence="12 13">DJ011</strain>
    </source>
</reference>
<evidence type="ECO:0000256" key="3">
    <source>
        <dbReference type="ARBA" id="ARBA00022676"/>
    </source>
</evidence>
<keyword evidence="5 9" id="KW-0812">Transmembrane</keyword>
<protein>
    <submittedName>
        <fullName evidence="12">Glycosyltransferase family 39 protein</fullName>
    </submittedName>
</protein>
<feature type="compositionally biased region" description="Polar residues" evidence="8">
    <location>
        <begin position="287"/>
        <end position="324"/>
    </location>
</feature>
<sequence length="731" mass="80127">MKKIKFTKETLALSLILILSAVLNFANIAIEGYANGYYAAGVKSMLMNFKNFFFVSFDPAGFVTIDKPPLGFWIQTISAKIFGFSGWSILLPQALAGVISVGVIYHLVKRSFGSIAGLISALCLAVTPVFVAASRSNTIDNLLLVTLLFACLALLKAAEKGKIKYLIISLALVGIGFNIKMLQAYMIAPALYITYLLGSVIPFKNRIKHLIIGTVVLFAVSLSWAVVVDLVPAQNRPFVGSSTNNTVKELIFGHNGLERIIGGNGTPGGTAPGKDGQEIKPPKDQIDSTSSATENTENKNQSSDGRMIGNISNGNGQYSGQMEFNPNGRDMQPPKMGDMGHGQGGLAGSFGGETPADIARLFSKNVLSDQIVWFLPLAIFGFLAAAIKEKLRFPFDNERKLSLMLWIIWLVPEFIYFSYTKGLFHPYYLTMMAPPVAALTGIGVTEMWKLYKENEWKSWILPVAFIIEGLIQLLMLSYFNNIPNTMKVIIIASLILCFVCSIALGITNLVKNKETISENIDNELKQNKIIKFKKVLVTIGFMGILVTPAIGASTPIYNKLNAVTPSAGLELLSSNKAPRFGGKEFNSKNTKLIEFLQSNKTNEKYLLVVSSANEAQDIIINTGESVMALGGFSGSDKILTLDEFKKMVTKGEVRYVMVGGMRGRDSSSDIMNWVKENGKIVPENQWKDVTQSNGEIKNNDMEKKSTDSENQQMGRLGEMNSQQLYDLKGNN</sequence>
<dbReference type="InterPro" id="IPR050297">
    <property type="entry name" value="LipidA_mod_glycosyltrf_83"/>
</dbReference>
<keyword evidence="3" id="KW-0328">Glycosyltransferase</keyword>
<dbReference type="RefSeq" id="WP_035144568.1">
    <property type="nucleotide sequence ID" value="NZ_JAAZWO010000008.1"/>
</dbReference>
<keyword evidence="4" id="KW-0808">Transferase</keyword>